<dbReference type="GO" id="GO:0009279">
    <property type="term" value="C:cell outer membrane"/>
    <property type="evidence" value="ECO:0007669"/>
    <property type="project" value="UniProtKB-SubCell"/>
</dbReference>
<evidence type="ECO:0000313" key="8">
    <source>
        <dbReference type="Proteomes" id="UP000239504"/>
    </source>
</evidence>
<sequence>MEAISRGKWIAALNDSRDRSAESATNKNKNNKSTLRWEEQMSNCKAKTTKAAGRGHKLPYCLACAVLGLNAMPAFAQDEAGDADDVVMVTGTRISQTGMQTPVPVTAVDADMLQTMAPGNIIEGVSQLPQFFDNQTPNSPQSWFLRGGYGNLNMRGLGINRTLTLLNGRRMISSTAFGGVDINAFPEAMISRVETVTGGASAAYGTDAVAGVTNFILDTDFTGGQAHAQWGSTTRGDSDNYEISASFGADVGDRGHILVSGELFAQDGVFSYEDRDWYQGWGLINDAGGVPQLYPNVVSRNSSFDGLIVAPGTSLDQSKFLSDGSGIQPFVTGSPSQFPFGIPPARHSIANGGSGDDLGAEAPSLYPDVDRNNIFAYADYEAADNFTVFAQYIRGQNKTSTYNYPRGSLHGTPTAITIFQDNAFLPDDVRQTMMDEDIESFTFKRMGSLQDIGADMRISDDSVLHSITSGFNWQIENGGFLNDWAVDGYYQYGRNTRKWYQVGLRVDRIHAAVDAVRDPVTNEIVCRTSLFNDYFEGCEPLNLFGRGNASPEAVDWVVGYEPGETITTPLFFADTGYDLGLMDTYTTQEAKVNITNMRQHLFELSANGEVYEGWGAGPISMAIGMSHRQEKIRQIVRDPTNPPSDHEDGHPVLCNSDPEAIAAGLRGVSAPDCGNTVGLQYSKVSNINGKIKVTEGFTELLVPLIADQPLMEQVTLHGAARWADYTGSGSIWAWKGGLDWQMTEDFRLRGTYSRDVRAANLSERFDKTGGSGTLTDPRYPGDGVINVTFFTGGNPEVSPEKADTITVGFVYQPSFVEGFSLSMDWYQVKIDDAIGQLGVQAVADRCEEGAVDLCDLISRDTVTDRIVLIGDVFVNVDQAKISGIDLETSYQRDVSLFGGDESLSWRFFGTWLDENSETLAGTNKIDRAGQTGIQQSDGIAYALPEFKFTTNVTYANGPFTSFLQGRYIGSGTTENSLEEGVDIGSNHVDSAFYLDLGLTYRHEFDSGSGIEFYGTMTNLLDQDPPVTPYYSAFWGYSVQANPALFDVLGRRFVVGARVNF</sequence>
<dbReference type="Gene3D" id="2.170.130.10">
    <property type="entry name" value="TonB-dependent receptor, plug domain"/>
    <property type="match status" value="1"/>
</dbReference>
<dbReference type="InterPro" id="IPR000531">
    <property type="entry name" value="Beta-barrel_TonB"/>
</dbReference>
<dbReference type="PANTHER" id="PTHR47234:SF3">
    <property type="entry name" value="SECRETIN_TONB SHORT N-TERMINAL DOMAIN-CONTAINING PROTEIN"/>
    <property type="match status" value="1"/>
</dbReference>
<evidence type="ECO:0000256" key="1">
    <source>
        <dbReference type="ARBA" id="ARBA00004442"/>
    </source>
</evidence>
<organism evidence="7 8">
    <name type="scientific">Hyphococcus luteus</name>
    <dbReference type="NCBI Taxonomy" id="2058213"/>
    <lineage>
        <taxon>Bacteria</taxon>
        <taxon>Pseudomonadati</taxon>
        <taxon>Pseudomonadota</taxon>
        <taxon>Alphaproteobacteria</taxon>
        <taxon>Parvularculales</taxon>
        <taxon>Parvularculaceae</taxon>
        <taxon>Hyphococcus</taxon>
    </lineage>
</organism>
<evidence type="ECO:0008006" key="9">
    <source>
        <dbReference type="Google" id="ProtNLM"/>
    </source>
</evidence>
<dbReference type="Pfam" id="PF07715">
    <property type="entry name" value="Plug"/>
    <property type="match status" value="1"/>
</dbReference>
<dbReference type="Pfam" id="PF00593">
    <property type="entry name" value="TonB_dep_Rec_b-barrel"/>
    <property type="match status" value="1"/>
</dbReference>
<keyword evidence="2 4" id="KW-0472">Membrane</keyword>
<keyword evidence="8" id="KW-1185">Reference proteome</keyword>
<comment type="similarity">
    <text evidence="4">Belongs to the TonB-dependent receptor family.</text>
</comment>
<evidence type="ECO:0000256" key="3">
    <source>
        <dbReference type="ARBA" id="ARBA00023237"/>
    </source>
</evidence>
<proteinExistence type="inferred from homology"/>
<comment type="caution">
    <text evidence="7">The sequence shown here is derived from an EMBL/GenBank/DDBJ whole genome shotgun (WGS) entry which is preliminary data.</text>
</comment>
<dbReference type="InterPro" id="IPR036942">
    <property type="entry name" value="Beta-barrel_TonB_sf"/>
</dbReference>
<dbReference type="SUPFAM" id="SSF56935">
    <property type="entry name" value="Porins"/>
    <property type="match status" value="1"/>
</dbReference>
<evidence type="ECO:0000259" key="5">
    <source>
        <dbReference type="Pfam" id="PF00593"/>
    </source>
</evidence>
<dbReference type="InterPro" id="IPR012910">
    <property type="entry name" value="Plug_dom"/>
</dbReference>
<dbReference type="Gene3D" id="2.40.170.20">
    <property type="entry name" value="TonB-dependent receptor, beta-barrel domain"/>
    <property type="match status" value="1"/>
</dbReference>
<keyword evidence="3" id="KW-0998">Cell outer membrane</keyword>
<dbReference type="EMBL" id="PJCH01000001">
    <property type="protein sequence ID" value="PQA89552.1"/>
    <property type="molecule type" value="Genomic_DNA"/>
</dbReference>
<comment type="subcellular location">
    <subcellularLocation>
        <location evidence="1 4">Cell outer membrane</location>
    </subcellularLocation>
</comment>
<dbReference type="InterPro" id="IPR037066">
    <property type="entry name" value="Plug_dom_sf"/>
</dbReference>
<feature type="domain" description="TonB-dependent receptor-like beta-barrel" evidence="5">
    <location>
        <begin position="659"/>
        <end position="1019"/>
    </location>
</feature>
<evidence type="ECO:0000256" key="4">
    <source>
        <dbReference type="RuleBase" id="RU003357"/>
    </source>
</evidence>
<reference evidence="7 8" key="1">
    <citation type="submission" date="2017-12" db="EMBL/GenBank/DDBJ databases">
        <authorList>
            <person name="Hurst M.R.H."/>
        </authorList>
    </citation>
    <scope>NUCLEOTIDE SEQUENCE [LARGE SCALE GENOMIC DNA]</scope>
    <source>
        <strain evidence="7 8">SY-3-19</strain>
    </source>
</reference>
<keyword evidence="4" id="KW-0798">TonB box</keyword>
<gene>
    <name evidence="7" type="ORF">CW354_01390</name>
</gene>
<evidence type="ECO:0000313" key="7">
    <source>
        <dbReference type="EMBL" id="PQA89552.1"/>
    </source>
</evidence>
<dbReference type="AlphaFoldDB" id="A0A2S7KAL7"/>
<evidence type="ECO:0000256" key="2">
    <source>
        <dbReference type="ARBA" id="ARBA00023136"/>
    </source>
</evidence>
<protein>
    <recommendedName>
        <fullName evidence="9">TonB-dependent receptor</fullName>
    </recommendedName>
</protein>
<evidence type="ECO:0000259" key="6">
    <source>
        <dbReference type="Pfam" id="PF07715"/>
    </source>
</evidence>
<name>A0A2S7KAL7_9PROT</name>
<dbReference type="Proteomes" id="UP000239504">
    <property type="component" value="Unassembled WGS sequence"/>
</dbReference>
<accession>A0A2S7KAL7</accession>
<feature type="domain" description="TonB-dependent receptor plug" evidence="6">
    <location>
        <begin position="99"/>
        <end position="212"/>
    </location>
</feature>
<dbReference type="PANTHER" id="PTHR47234">
    <property type="match status" value="1"/>
</dbReference>